<dbReference type="EMBL" id="LGRX02035692">
    <property type="protein sequence ID" value="KAK3233503.1"/>
    <property type="molecule type" value="Genomic_DNA"/>
</dbReference>
<dbReference type="InterPro" id="IPR014729">
    <property type="entry name" value="Rossmann-like_a/b/a_fold"/>
</dbReference>
<dbReference type="InterPro" id="IPR006050">
    <property type="entry name" value="DNA_photolyase_N"/>
</dbReference>
<dbReference type="SUPFAM" id="SSF52425">
    <property type="entry name" value="Cryptochrome/photolyase, N-terminal domain"/>
    <property type="match status" value="1"/>
</dbReference>
<dbReference type="AlphaFoldDB" id="A0AAE0BBE3"/>
<dbReference type="PROSITE" id="PS51645">
    <property type="entry name" value="PHR_CRY_ALPHA_BETA"/>
    <property type="match status" value="1"/>
</dbReference>
<proteinExistence type="predicted"/>
<dbReference type="Pfam" id="PF00875">
    <property type="entry name" value="DNA_photolyase"/>
    <property type="match status" value="1"/>
</dbReference>
<evidence type="ECO:0000313" key="4">
    <source>
        <dbReference type="Proteomes" id="UP001190700"/>
    </source>
</evidence>
<dbReference type="Gene3D" id="3.40.50.620">
    <property type="entry name" value="HUPs"/>
    <property type="match status" value="1"/>
</dbReference>
<dbReference type="PANTHER" id="PTHR47832">
    <property type="entry name" value="DNA PHOTOLYASE"/>
    <property type="match status" value="1"/>
</dbReference>
<comment type="caution">
    <text evidence="3">The sequence shown here is derived from an EMBL/GenBank/DDBJ whole genome shotgun (WGS) entry which is preliminary data.</text>
</comment>
<name>A0AAE0BBE3_9CHLO</name>
<feature type="domain" description="Photolyase/cryptochrome alpha/beta" evidence="2">
    <location>
        <begin position="99"/>
        <end position="225"/>
    </location>
</feature>
<evidence type="ECO:0000256" key="1">
    <source>
        <dbReference type="SAM" id="MobiDB-lite"/>
    </source>
</evidence>
<reference evidence="3 4" key="1">
    <citation type="journal article" date="2015" name="Genome Biol. Evol.">
        <title>Comparative Genomics of a Bacterivorous Green Alga Reveals Evolutionary Causalities and Consequences of Phago-Mixotrophic Mode of Nutrition.</title>
        <authorList>
            <person name="Burns J.A."/>
            <person name="Paasch A."/>
            <person name="Narechania A."/>
            <person name="Kim E."/>
        </authorList>
    </citation>
    <scope>NUCLEOTIDE SEQUENCE [LARGE SCALE GENOMIC DNA]</scope>
    <source>
        <strain evidence="3 4">PLY_AMNH</strain>
    </source>
</reference>
<gene>
    <name evidence="3" type="ORF">CYMTET_56206</name>
</gene>
<keyword evidence="4" id="KW-1185">Reference proteome</keyword>
<dbReference type="Proteomes" id="UP001190700">
    <property type="component" value="Unassembled WGS sequence"/>
</dbReference>
<dbReference type="PANTHER" id="PTHR47832:SF1">
    <property type="entry name" value="DNA PHOTOLYASE"/>
    <property type="match status" value="1"/>
</dbReference>
<protein>
    <submittedName>
        <fullName evidence="3">1,3-beta-glucanosyltransferase</fullName>
    </submittedName>
</protein>
<sequence>MPLSIACKLHIHATWSFRSASSHQAALKRLEDPAQHKFQLATAPNIGENHKYGVRKAANLRPFGTYARSNEATSRGSHQPPVASSNLTARPRSRASRVAVVLFTGHGDLRIHDNPALVAASSAEQLYALFVFQPTGLSRNSNQRIRFLRSAIRDLQTSLLERYGVELMIHIGNSVEIVKQLCETVRATELHVHEAPVQDAVEELSTLQGSCSALVSVLCHSTPLRHKTTSTASSDYRDYRDRTRGIAFDLPSEDPVQLPPRGPLRADFECSALPSETELLALAARSRHSALHALHLQVGRSSGLAGANHQTGWLPRLRHLQALICPIVL</sequence>
<feature type="compositionally biased region" description="Polar residues" evidence="1">
    <location>
        <begin position="69"/>
        <end position="88"/>
    </location>
</feature>
<accession>A0AAE0BBE3</accession>
<organism evidence="3 4">
    <name type="scientific">Cymbomonas tetramitiformis</name>
    <dbReference type="NCBI Taxonomy" id="36881"/>
    <lineage>
        <taxon>Eukaryota</taxon>
        <taxon>Viridiplantae</taxon>
        <taxon>Chlorophyta</taxon>
        <taxon>Pyramimonadophyceae</taxon>
        <taxon>Pyramimonadales</taxon>
        <taxon>Pyramimonadaceae</taxon>
        <taxon>Cymbomonas</taxon>
    </lineage>
</organism>
<dbReference type="InterPro" id="IPR036155">
    <property type="entry name" value="Crypto/Photolyase_N_sf"/>
</dbReference>
<evidence type="ECO:0000259" key="2">
    <source>
        <dbReference type="PROSITE" id="PS51645"/>
    </source>
</evidence>
<evidence type="ECO:0000313" key="3">
    <source>
        <dbReference type="EMBL" id="KAK3233503.1"/>
    </source>
</evidence>
<feature type="region of interest" description="Disordered" evidence="1">
    <location>
        <begin position="69"/>
        <end position="90"/>
    </location>
</feature>